<dbReference type="InterPro" id="IPR057197">
    <property type="entry name" value="DUF7875"/>
</dbReference>
<feature type="compositionally biased region" description="Basic and acidic residues" evidence="1">
    <location>
        <begin position="110"/>
        <end position="120"/>
    </location>
</feature>
<evidence type="ECO:0000313" key="2">
    <source>
        <dbReference type="EMBL" id="EMS53397.1"/>
    </source>
</evidence>
<feature type="region of interest" description="Disordered" evidence="1">
    <location>
        <begin position="105"/>
        <end position="132"/>
    </location>
</feature>
<reference evidence="2" key="1">
    <citation type="journal article" date="2013" name="Nature">
        <title>Draft genome of the wheat A-genome progenitor Triticum urartu.</title>
        <authorList>
            <person name="Ling H.Q."/>
            <person name="Zhao S."/>
            <person name="Liu D."/>
            <person name="Wang J."/>
            <person name="Sun H."/>
            <person name="Zhang C."/>
            <person name="Fan H."/>
            <person name="Li D."/>
            <person name="Dong L."/>
            <person name="Tao Y."/>
            <person name="Gao C."/>
            <person name="Wu H."/>
            <person name="Li Y."/>
            <person name="Cui Y."/>
            <person name="Guo X."/>
            <person name="Zheng S."/>
            <person name="Wang B."/>
            <person name="Yu K."/>
            <person name="Liang Q."/>
            <person name="Yang W."/>
            <person name="Lou X."/>
            <person name="Chen J."/>
            <person name="Feng M."/>
            <person name="Jian J."/>
            <person name="Zhang X."/>
            <person name="Luo G."/>
            <person name="Jiang Y."/>
            <person name="Liu J."/>
            <person name="Wang Z."/>
            <person name="Sha Y."/>
            <person name="Zhang B."/>
            <person name="Wu H."/>
            <person name="Tang D."/>
            <person name="Shen Q."/>
            <person name="Xue P."/>
            <person name="Zou S."/>
            <person name="Wang X."/>
            <person name="Liu X."/>
            <person name="Wang F."/>
            <person name="Yang Y."/>
            <person name="An X."/>
            <person name="Dong Z."/>
            <person name="Zhang K."/>
            <person name="Zhang X."/>
            <person name="Luo M.C."/>
            <person name="Dvorak J."/>
            <person name="Tong Y."/>
            <person name="Wang J."/>
            <person name="Yang H."/>
            <person name="Li Z."/>
            <person name="Wang D."/>
            <person name="Zhang A."/>
            <person name="Wang J."/>
        </authorList>
    </citation>
    <scope>NUCLEOTIDE SEQUENCE</scope>
</reference>
<dbReference type="PANTHER" id="PTHR46277:SF27">
    <property type="entry name" value="CRAL-TRIO DOMAIN-CONTAINING PROTEIN"/>
    <property type="match status" value="1"/>
</dbReference>
<dbReference type="AlphaFoldDB" id="M7Z0E8"/>
<dbReference type="Gene3D" id="3.40.525.10">
    <property type="entry name" value="CRAL-TRIO lipid binding domain"/>
    <property type="match status" value="1"/>
</dbReference>
<accession>M7Z0E8</accession>
<dbReference type="eggNOG" id="KOG1470">
    <property type="taxonomic scope" value="Eukaryota"/>
</dbReference>
<dbReference type="OMA" id="CARIPQG"/>
<sequence>MALRQALGWSDGEVMRPESKPCSRLMRHTAGIFSVGGALASWVLCRLHYDLRLGVRRLSFTVGHHGAQAAAAATAAAGVEQSPVDSYRPGHRRPCMCSLLGRAHKGGRGRGRDCGGEEQARQNGHAGDGGDPAEWKKVAELRAVVEAQDPAAKEEDDFMLRRFLRARDNSINKASTMFLKYLTWKRAAKPHGSITEAEVRGELVQDKLYVQGFDKTGRPMIYLFGNRHFAAKRDLEEFKRYVIYILDNTCTKLPAGQEKFASVVDLKGWGYANCDIRAKLAALEIMQNYYPERLGRVFLIHVPYVFMAAWKMVYPFIDDNTKKKFVFVADKDLDGTLRDAIDLSQLPEHRRPV</sequence>
<dbReference type="Pfam" id="PF25285">
    <property type="entry name" value="DUF7875"/>
    <property type="match status" value="1"/>
</dbReference>
<name>M7Z0E8_TRIUA</name>
<gene>
    <name evidence="2" type="ORF">TRIUR3_00756</name>
</gene>
<dbReference type="SMART" id="SM01100">
    <property type="entry name" value="CRAL_TRIO_N"/>
    <property type="match status" value="1"/>
</dbReference>
<dbReference type="PANTHER" id="PTHR46277">
    <property type="entry name" value="OS03G0850700 PROTEIN"/>
    <property type="match status" value="1"/>
</dbReference>
<dbReference type="CDD" id="cd00170">
    <property type="entry name" value="SEC14"/>
    <property type="match status" value="1"/>
</dbReference>
<proteinExistence type="predicted"/>
<dbReference type="InterPro" id="IPR036273">
    <property type="entry name" value="CRAL/TRIO_N_dom_sf"/>
</dbReference>
<dbReference type="InterPro" id="IPR001251">
    <property type="entry name" value="CRAL-TRIO_dom"/>
</dbReference>
<organism evidence="2">
    <name type="scientific">Triticum urartu</name>
    <name type="common">Red wild einkorn</name>
    <name type="synonym">Crithodium urartu</name>
    <dbReference type="NCBI Taxonomy" id="4572"/>
    <lineage>
        <taxon>Eukaryota</taxon>
        <taxon>Viridiplantae</taxon>
        <taxon>Streptophyta</taxon>
        <taxon>Embryophyta</taxon>
        <taxon>Tracheophyta</taxon>
        <taxon>Spermatophyta</taxon>
        <taxon>Magnoliopsida</taxon>
        <taxon>Liliopsida</taxon>
        <taxon>Poales</taxon>
        <taxon>Poaceae</taxon>
        <taxon>BOP clade</taxon>
        <taxon>Pooideae</taxon>
        <taxon>Triticodae</taxon>
        <taxon>Triticeae</taxon>
        <taxon>Triticinae</taxon>
        <taxon>Triticum</taxon>
    </lineage>
</organism>
<dbReference type="InterPro" id="IPR011074">
    <property type="entry name" value="CRAL/TRIO_N_dom"/>
</dbReference>
<dbReference type="SUPFAM" id="SSF46938">
    <property type="entry name" value="CRAL/TRIO N-terminal domain"/>
    <property type="match status" value="1"/>
</dbReference>
<evidence type="ECO:0000256" key="1">
    <source>
        <dbReference type="SAM" id="MobiDB-lite"/>
    </source>
</evidence>
<dbReference type="Pfam" id="PF00650">
    <property type="entry name" value="CRAL_TRIO"/>
    <property type="match status" value="1"/>
</dbReference>
<dbReference type="InterPro" id="IPR036865">
    <property type="entry name" value="CRAL-TRIO_dom_sf"/>
</dbReference>
<dbReference type="EMBL" id="KD195397">
    <property type="protein sequence ID" value="EMS53397.1"/>
    <property type="molecule type" value="Genomic_DNA"/>
</dbReference>
<dbReference type="PROSITE" id="PS50191">
    <property type="entry name" value="CRAL_TRIO"/>
    <property type="match status" value="1"/>
</dbReference>
<dbReference type="STRING" id="4572.M7Z0E8"/>
<protein>
    <submittedName>
        <fullName evidence="2">Uncharacterized protein</fullName>
    </submittedName>
</protein>
<dbReference type="SMART" id="SM00516">
    <property type="entry name" value="SEC14"/>
    <property type="match status" value="1"/>
</dbReference>
<dbReference type="SUPFAM" id="SSF52087">
    <property type="entry name" value="CRAL/TRIO domain"/>
    <property type="match status" value="1"/>
</dbReference>